<dbReference type="InterPro" id="IPR023707">
    <property type="entry name" value="OM_assembly_BamA"/>
</dbReference>
<feature type="chain" id="PRO_5016472798" description="Outer membrane protein assembly factor BamA" evidence="8">
    <location>
        <begin position="22"/>
        <end position="825"/>
    </location>
</feature>
<feature type="domain" description="POTRA" evidence="10">
    <location>
        <begin position="25"/>
        <end position="92"/>
    </location>
</feature>
<dbReference type="GO" id="GO:0051205">
    <property type="term" value="P:protein insertion into membrane"/>
    <property type="evidence" value="ECO:0007669"/>
    <property type="project" value="UniProtKB-UniRule"/>
</dbReference>
<feature type="signal peptide" evidence="8">
    <location>
        <begin position="1"/>
        <end position="21"/>
    </location>
</feature>
<keyword evidence="6 8" id="KW-0472">Membrane</keyword>
<evidence type="ECO:0000256" key="1">
    <source>
        <dbReference type="ARBA" id="ARBA00004370"/>
    </source>
</evidence>
<dbReference type="InterPro" id="IPR010827">
    <property type="entry name" value="BamA/TamA_POTRA"/>
</dbReference>
<evidence type="ECO:0000256" key="9">
    <source>
        <dbReference type="NCBIfam" id="TIGR03303"/>
    </source>
</evidence>
<dbReference type="RefSeq" id="WP_111569689.1">
    <property type="nucleotide sequence ID" value="NZ_PIPK01000008.1"/>
</dbReference>
<comment type="similarity">
    <text evidence="8">Belongs to the BamA family.</text>
</comment>
<name>A0A327WUI1_9GAMM</name>
<dbReference type="Gene3D" id="3.10.20.310">
    <property type="entry name" value="membrane protein fhac"/>
    <property type="match status" value="5"/>
</dbReference>
<feature type="domain" description="POTRA" evidence="10">
    <location>
        <begin position="267"/>
        <end position="345"/>
    </location>
</feature>
<dbReference type="GO" id="GO:0043165">
    <property type="term" value="P:Gram-negative-bacterium-type cell outer membrane assembly"/>
    <property type="evidence" value="ECO:0007669"/>
    <property type="project" value="UniProtKB-UniRule"/>
</dbReference>
<sequence length="825" mass="92572" precursor="true">MALKKLLFGAVFLGAGAQAQAAEPFVVEDIQVQGLQRVALGAALTYIPIQIGDEIDSALVAQTIRELYASAHFDDIEILRDDGTLIIRVTERPTISSVSFEGNSDLDDDQLSDSLRNSGIAVGEQLDRTMISEIESGLEEFYQSVGKYNANVSVTVINLPRNRVELRFNFVEGAAAEVKQINFIGNHSFSREELLREFELRDTLPWWNFFGRRQYQQQQLGGDIESLESFYRNRGYARFRIDSVQVSMTPEKDGIYITLNLDEGDQYEVKEVNVIGDLRGHDSFIESVAQSAEGRRYNASYMTGIEEAVKGYLGRFGYAYPEVRTVPDINDDDLTVDLNFIVELGNRAYVRRINFEGNSATKDEVLRREMRQLEGAWLNQQQVETSRARLERLGYFATVDVETVRVPGEDDQVDLVYRVEEQPSGSIQAGIGYGGFSGLSLNAGISQENFFGTGNSAAINLNTNRFQRDAQLSYSNNYFTDDGIALGGNIFYRDFDGSRANLSQYNQRSYGIASNLSFPINEFQRISFGAGYTNTGISQFQQIDQITNFLARYADAENPESSVNFRTYDLNLGWQRVTLNRGVFPTAGTQNSVNLKVTTPNSDLQYFKLNYRFRYYHPIDNDHRFVFLTRLNLGYGNGYGSTNGVDNTLPFWENFYGGGQDSLRGFETNRVGPRGIIRQPTFVQGPPDANGNPTRIALGPEFDTYQVAQFRGVGGNAIANASLELIVPTPFAGEDAARAVRTSLFVDVGTVWDTEFNFDSYRNLRNVGQQELWDYSDPSNYQASYGVSVQWLSPMGALTFSLGFPIKSLDPDVEERFNFNLGTTF</sequence>
<comment type="subcellular location">
    <subcellularLocation>
        <location evidence="8">Cell outer membrane</location>
    </subcellularLocation>
    <subcellularLocation>
        <location evidence="1">Membrane</location>
    </subcellularLocation>
</comment>
<evidence type="ECO:0000313" key="14">
    <source>
        <dbReference type="Proteomes" id="UP000287865"/>
    </source>
</evidence>
<feature type="domain" description="POTRA" evidence="10">
    <location>
        <begin position="176"/>
        <end position="264"/>
    </location>
</feature>
<keyword evidence="5 8" id="KW-0677">Repeat</keyword>
<evidence type="ECO:0000256" key="8">
    <source>
        <dbReference type="HAMAP-Rule" id="MF_01430"/>
    </source>
</evidence>
<comment type="subunit">
    <text evidence="8">Part of the Bam complex.</text>
</comment>
<dbReference type="GO" id="GO:1990063">
    <property type="term" value="C:Bam protein complex"/>
    <property type="evidence" value="ECO:0007669"/>
    <property type="project" value="TreeGrafter"/>
</dbReference>
<evidence type="ECO:0000259" key="10">
    <source>
        <dbReference type="PROSITE" id="PS51779"/>
    </source>
</evidence>
<accession>A0A327WUI1</accession>
<dbReference type="Pfam" id="PF01103">
    <property type="entry name" value="Omp85"/>
    <property type="match status" value="1"/>
</dbReference>
<evidence type="ECO:0000256" key="4">
    <source>
        <dbReference type="ARBA" id="ARBA00022729"/>
    </source>
</evidence>
<dbReference type="HAMAP" id="MF_01430">
    <property type="entry name" value="OM_assembly_BamA"/>
    <property type="match status" value="1"/>
</dbReference>
<dbReference type="Proteomes" id="UP000287865">
    <property type="component" value="Unassembled WGS sequence"/>
</dbReference>
<dbReference type="Gene3D" id="2.40.160.50">
    <property type="entry name" value="membrane protein fhac: a member of the omp85/tpsb transporter family"/>
    <property type="match status" value="1"/>
</dbReference>
<dbReference type="AlphaFoldDB" id="A0A327WUI1"/>
<evidence type="ECO:0000313" key="11">
    <source>
        <dbReference type="EMBL" id="RAJ96522.1"/>
    </source>
</evidence>
<keyword evidence="7 8" id="KW-0998">Cell outer membrane</keyword>
<evidence type="ECO:0000313" key="13">
    <source>
        <dbReference type="Proteomes" id="UP000249203"/>
    </source>
</evidence>
<evidence type="ECO:0000256" key="5">
    <source>
        <dbReference type="ARBA" id="ARBA00022737"/>
    </source>
</evidence>
<dbReference type="Pfam" id="PF07244">
    <property type="entry name" value="POTRA"/>
    <property type="match status" value="4"/>
</dbReference>
<evidence type="ECO:0000256" key="3">
    <source>
        <dbReference type="ARBA" id="ARBA00022692"/>
    </source>
</evidence>
<comment type="function">
    <text evidence="8">Part of the outer membrane protein assembly complex, which is involved in assembly and insertion of beta-barrel proteins into the outer membrane.</text>
</comment>
<keyword evidence="4 8" id="KW-0732">Signal</keyword>
<feature type="domain" description="POTRA" evidence="10">
    <location>
        <begin position="348"/>
        <end position="422"/>
    </location>
</feature>
<evidence type="ECO:0000256" key="2">
    <source>
        <dbReference type="ARBA" id="ARBA00022452"/>
    </source>
</evidence>
<feature type="domain" description="POTRA" evidence="10">
    <location>
        <begin position="93"/>
        <end position="173"/>
    </location>
</feature>
<dbReference type="Proteomes" id="UP000249203">
    <property type="component" value="Unassembled WGS sequence"/>
</dbReference>
<evidence type="ECO:0000256" key="6">
    <source>
        <dbReference type="ARBA" id="ARBA00023136"/>
    </source>
</evidence>
<dbReference type="PIRSF" id="PIRSF006076">
    <property type="entry name" value="OM_assembly_OMP85"/>
    <property type="match status" value="1"/>
</dbReference>
<keyword evidence="2 8" id="KW-1134">Transmembrane beta strand</keyword>
<dbReference type="NCBIfam" id="TIGR03303">
    <property type="entry name" value="OM_YaeT"/>
    <property type="match status" value="1"/>
</dbReference>
<evidence type="ECO:0000256" key="7">
    <source>
        <dbReference type="ARBA" id="ARBA00023237"/>
    </source>
</evidence>
<comment type="caution">
    <text evidence="11">The sequence shown here is derived from an EMBL/GenBank/DDBJ whole genome shotgun (WGS) entry which is preliminary data.</text>
</comment>
<dbReference type="PANTHER" id="PTHR12815">
    <property type="entry name" value="SORTING AND ASSEMBLY MACHINERY SAMM50 PROTEIN FAMILY MEMBER"/>
    <property type="match status" value="1"/>
</dbReference>
<dbReference type="PANTHER" id="PTHR12815:SF23">
    <property type="entry name" value="OUTER MEMBRANE PROTEIN ASSEMBLY FACTOR BAMA"/>
    <property type="match status" value="1"/>
</dbReference>
<gene>
    <name evidence="8 12" type="primary">bamA</name>
    <name evidence="11" type="ORF">B0I24_108101</name>
    <name evidence="12" type="ORF">CWE07_09460</name>
</gene>
<dbReference type="EMBL" id="PIPK01000008">
    <property type="protein sequence ID" value="RUO23732.1"/>
    <property type="molecule type" value="Genomic_DNA"/>
</dbReference>
<dbReference type="InterPro" id="IPR000184">
    <property type="entry name" value="Bac_surfAg_D15"/>
</dbReference>
<dbReference type="OrthoDB" id="9803054at2"/>
<dbReference type="FunFam" id="3.10.20.310:FF:000001">
    <property type="entry name" value="Outer membrane protein assembly factor BamA"/>
    <property type="match status" value="1"/>
</dbReference>
<dbReference type="InterPro" id="IPR039910">
    <property type="entry name" value="D15-like"/>
</dbReference>
<dbReference type="InterPro" id="IPR034746">
    <property type="entry name" value="POTRA"/>
</dbReference>
<reference evidence="12 14" key="1">
    <citation type="journal article" date="2018" name="Front. Microbiol.">
        <title>Genome-Based Analysis Reveals the Taxonomy and Diversity of the Family Idiomarinaceae.</title>
        <authorList>
            <person name="Liu Y."/>
            <person name="Lai Q."/>
            <person name="Shao Z."/>
        </authorList>
    </citation>
    <scope>NUCLEOTIDE SEQUENCE [LARGE SCALE GENOMIC DNA]</scope>
    <source>
        <strain evidence="12 14">CF12-14</strain>
    </source>
</reference>
<keyword evidence="14" id="KW-1185">Reference proteome</keyword>
<dbReference type="PROSITE" id="PS51779">
    <property type="entry name" value="POTRA"/>
    <property type="match status" value="5"/>
</dbReference>
<dbReference type="EMBL" id="QLMD01000008">
    <property type="protein sequence ID" value="RAJ96522.1"/>
    <property type="molecule type" value="Genomic_DNA"/>
</dbReference>
<reference evidence="11 13" key="2">
    <citation type="submission" date="2018-06" db="EMBL/GenBank/DDBJ databases">
        <title>Genomic Encyclopedia of Type Strains, Phase III (KMG-III): the genomes of soil and plant-associated and newly described type strains.</title>
        <authorList>
            <person name="Whitman W."/>
        </authorList>
    </citation>
    <scope>NUCLEOTIDE SEQUENCE [LARGE SCALE GENOMIC DNA]</scope>
    <source>
        <strain evidence="11 13">CGMCC 1.15366</strain>
    </source>
</reference>
<keyword evidence="3 8" id="KW-0812">Transmembrane</keyword>
<dbReference type="FunFam" id="3.10.20.310:FF:000002">
    <property type="entry name" value="Outer membrane protein assembly factor BamA"/>
    <property type="match status" value="1"/>
</dbReference>
<evidence type="ECO:0000313" key="12">
    <source>
        <dbReference type="EMBL" id="RUO23732.1"/>
    </source>
</evidence>
<organism evidence="11 13">
    <name type="scientific">Aliidiomarina maris</name>
    <dbReference type="NCBI Taxonomy" id="531312"/>
    <lineage>
        <taxon>Bacteria</taxon>
        <taxon>Pseudomonadati</taxon>
        <taxon>Pseudomonadota</taxon>
        <taxon>Gammaproteobacteria</taxon>
        <taxon>Alteromonadales</taxon>
        <taxon>Idiomarinaceae</taxon>
        <taxon>Aliidiomarina</taxon>
    </lineage>
</organism>
<protein>
    <recommendedName>
        <fullName evidence="8 9">Outer membrane protein assembly factor BamA</fullName>
    </recommendedName>
</protein>
<proteinExistence type="inferred from homology"/>